<keyword evidence="2" id="KW-1185">Reference proteome</keyword>
<evidence type="ECO:0000313" key="3">
    <source>
        <dbReference type="WBParaSite" id="HPBE_0000219101-mRNA-1"/>
    </source>
</evidence>
<dbReference type="OrthoDB" id="6159439at2759"/>
<organism evidence="2 3">
    <name type="scientific">Heligmosomoides polygyrus</name>
    <name type="common">Parasitic roundworm</name>
    <dbReference type="NCBI Taxonomy" id="6339"/>
    <lineage>
        <taxon>Eukaryota</taxon>
        <taxon>Metazoa</taxon>
        <taxon>Ecdysozoa</taxon>
        <taxon>Nematoda</taxon>
        <taxon>Chromadorea</taxon>
        <taxon>Rhabditida</taxon>
        <taxon>Rhabditina</taxon>
        <taxon>Rhabditomorpha</taxon>
        <taxon>Strongyloidea</taxon>
        <taxon>Heligmosomidae</taxon>
        <taxon>Heligmosomoides</taxon>
    </lineage>
</organism>
<name>A0A183F7P9_HELPZ</name>
<dbReference type="AlphaFoldDB" id="A0A183F7P9"/>
<gene>
    <name evidence="1" type="ORF">HPBE_LOCUS2192</name>
</gene>
<sequence>MMSAAVNPMCPPEFYHPGIAWSGYQYGQQYPFAAGPYAQHMMDIPGLTGK</sequence>
<dbReference type="WBParaSite" id="HPBE_0000219101-mRNA-1">
    <property type="protein sequence ID" value="HPBE_0000219101-mRNA-1"/>
    <property type="gene ID" value="HPBE_0000219101"/>
</dbReference>
<proteinExistence type="predicted"/>
<protein>
    <submittedName>
        <fullName evidence="3">Spore coat protein JA</fullName>
    </submittedName>
</protein>
<reference evidence="1 2" key="1">
    <citation type="submission" date="2018-11" db="EMBL/GenBank/DDBJ databases">
        <authorList>
            <consortium name="Pathogen Informatics"/>
        </authorList>
    </citation>
    <scope>NUCLEOTIDE SEQUENCE [LARGE SCALE GENOMIC DNA]</scope>
</reference>
<dbReference type="Proteomes" id="UP000050761">
    <property type="component" value="Unassembled WGS sequence"/>
</dbReference>
<dbReference type="EMBL" id="UZAH01003032">
    <property type="protein sequence ID" value="VDO23587.1"/>
    <property type="molecule type" value="Genomic_DNA"/>
</dbReference>
<accession>A0A3P7UNF2</accession>
<evidence type="ECO:0000313" key="2">
    <source>
        <dbReference type="Proteomes" id="UP000050761"/>
    </source>
</evidence>
<accession>A0A183F7P9</accession>
<reference evidence="3" key="2">
    <citation type="submission" date="2019-09" db="UniProtKB">
        <authorList>
            <consortium name="WormBaseParasite"/>
        </authorList>
    </citation>
    <scope>IDENTIFICATION</scope>
</reference>
<evidence type="ECO:0000313" key="1">
    <source>
        <dbReference type="EMBL" id="VDO23587.1"/>
    </source>
</evidence>